<proteinExistence type="predicted"/>
<dbReference type="EMBL" id="VSRR010130116">
    <property type="protein sequence ID" value="MPD02146.1"/>
    <property type="molecule type" value="Genomic_DNA"/>
</dbReference>
<organism evidence="1 2">
    <name type="scientific">Portunus trituberculatus</name>
    <name type="common">Swimming crab</name>
    <name type="synonym">Neptunus trituberculatus</name>
    <dbReference type="NCBI Taxonomy" id="210409"/>
    <lineage>
        <taxon>Eukaryota</taxon>
        <taxon>Metazoa</taxon>
        <taxon>Ecdysozoa</taxon>
        <taxon>Arthropoda</taxon>
        <taxon>Crustacea</taxon>
        <taxon>Multicrustacea</taxon>
        <taxon>Malacostraca</taxon>
        <taxon>Eumalacostraca</taxon>
        <taxon>Eucarida</taxon>
        <taxon>Decapoda</taxon>
        <taxon>Pleocyemata</taxon>
        <taxon>Brachyura</taxon>
        <taxon>Eubrachyura</taxon>
        <taxon>Portunoidea</taxon>
        <taxon>Portunidae</taxon>
        <taxon>Portuninae</taxon>
        <taxon>Portunus</taxon>
    </lineage>
</organism>
<sequence>MKCPTFTKEQQHKSDGMLKLCLCERHLNLSFVTHQRPMETNFTNVPSMYEGKLGFPDEQAANMTAAATLMIF</sequence>
<keyword evidence="2" id="KW-1185">Reference proteome</keyword>
<evidence type="ECO:0000313" key="2">
    <source>
        <dbReference type="Proteomes" id="UP000324222"/>
    </source>
</evidence>
<gene>
    <name evidence="1" type="ORF">E2C01_097705</name>
</gene>
<name>A0A5B7K5J0_PORTR</name>
<comment type="caution">
    <text evidence="1">The sequence shown here is derived from an EMBL/GenBank/DDBJ whole genome shotgun (WGS) entry which is preliminary data.</text>
</comment>
<reference evidence="1 2" key="1">
    <citation type="submission" date="2019-05" db="EMBL/GenBank/DDBJ databases">
        <title>Another draft genome of Portunus trituberculatus and its Hox gene families provides insights of decapod evolution.</title>
        <authorList>
            <person name="Jeong J.-H."/>
            <person name="Song I."/>
            <person name="Kim S."/>
            <person name="Choi T."/>
            <person name="Kim D."/>
            <person name="Ryu S."/>
            <person name="Kim W."/>
        </authorList>
    </citation>
    <scope>NUCLEOTIDE SEQUENCE [LARGE SCALE GENOMIC DNA]</scope>
    <source>
        <tissue evidence="1">Muscle</tissue>
    </source>
</reference>
<evidence type="ECO:0000313" key="1">
    <source>
        <dbReference type="EMBL" id="MPD02146.1"/>
    </source>
</evidence>
<dbReference type="AlphaFoldDB" id="A0A5B7K5J0"/>
<protein>
    <submittedName>
        <fullName evidence="1">Uncharacterized protein</fullName>
    </submittedName>
</protein>
<accession>A0A5B7K5J0</accession>
<dbReference type="Proteomes" id="UP000324222">
    <property type="component" value="Unassembled WGS sequence"/>
</dbReference>